<dbReference type="InterPro" id="IPR050388">
    <property type="entry name" value="ABC_Ni/Peptide_Import"/>
</dbReference>
<dbReference type="SUPFAM" id="SSF52540">
    <property type="entry name" value="P-loop containing nucleoside triphosphate hydrolases"/>
    <property type="match status" value="1"/>
</dbReference>
<evidence type="ECO:0000256" key="4">
    <source>
        <dbReference type="ARBA" id="ARBA00022519"/>
    </source>
</evidence>
<dbReference type="EMBL" id="UOGG01000110">
    <property type="protein sequence ID" value="VAX30408.1"/>
    <property type="molecule type" value="Genomic_DNA"/>
</dbReference>
<keyword evidence="5" id="KW-0547">Nucleotide-binding</keyword>
<dbReference type="GO" id="GO:0005886">
    <property type="term" value="C:plasma membrane"/>
    <property type="evidence" value="ECO:0007669"/>
    <property type="project" value="UniProtKB-SubCell"/>
</dbReference>
<dbReference type="FunFam" id="3.40.50.300:FF:000016">
    <property type="entry name" value="Oligopeptide ABC transporter ATP-binding component"/>
    <property type="match status" value="1"/>
</dbReference>
<evidence type="ECO:0000256" key="1">
    <source>
        <dbReference type="ARBA" id="ARBA00004202"/>
    </source>
</evidence>
<dbReference type="GO" id="GO:0015833">
    <property type="term" value="P:peptide transport"/>
    <property type="evidence" value="ECO:0007669"/>
    <property type="project" value="InterPro"/>
</dbReference>
<dbReference type="PANTHER" id="PTHR43297:SF14">
    <property type="entry name" value="ATPASE AAA-TYPE CORE DOMAIN-CONTAINING PROTEIN"/>
    <property type="match status" value="1"/>
</dbReference>
<evidence type="ECO:0000259" key="9">
    <source>
        <dbReference type="PROSITE" id="PS50893"/>
    </source>
</evidence>
<evidence type="ECO:0000313" key="10">
    <source>
        <dbReference type="EMBL" id="VAX30408.1"/>
    </source>
</evidence>
<dbReference type="InterPro" id="IPR003593">
    <property type="entry name" value="AAA+_ATPase"/>
</dbReference>
<feature type="domain" description="ABC transporter" evidence="9">
    <location>
        <begin position="6"/>
        <end position="257"/>
    </location>
</feature>
<dbReference type="Gene3D" id="3.40.50.300">
    <property type="entry name" value="P-loop containing nucleotide triphosphate hydrolases"/>
    <property type="match status" value="1"/>
</dbReference>
<dbReference type="InterPro" id="IPR017871">
    <property type="entry name" value="ABC_transporter-like_CS"/>
</dbReference>
<keyword evidence="3" id="KW-1003">Cell membrane</keyword>
<evidence type="ECO:0000256" key="7">
    <source>
        <dbReference type="ARBA" id="ARBA00022967"/>
    </source>
</evidence>
<dbReference type="PANTHER" id="PTHR43297">
    <property type="entry name" value="OLIGOPEPTIDE TRANSPORT ATP-BINDING PROTEIN APPD"/>
    <property type="match status" value="1"/>
</dbReference>
<evidence type="ECO:0000256" key="5">
    <source>
        <dbReference type="ARBA" id="ARBA00022741"/>
    </source>
</evidence>
<evidence type="ECO:0000256" key="3">
    <source>
        <dbReference type="ARBA" id="ARBA00022475"/>
    </source>
</evidence>
<keyword evidence="8" id="KW-0472">Membrane</keyword>
<dbReference type="PROSITE" id="PS50893">
    <property type="entry name" value="ABC_TRANSPORTER_2"/>
    <property type="match status" value="1"/>
</dbReference>
<name>A0A3B1D325_9ZZZZ</name>
<protein>
    <submittedName>
        <fullName evidence="10">Oligopeptide transport ATP-binding protein OppD (TC 3.A.1.5.1)</fullName>
    </submittedName>
</protein>
<comment type="subcellular location">
    <subcellularLocation>
        <location evidence="1">Cell membrane</location>
        <topology evidence="1">Peripheral membrane protein</topology>
    </subcellularLocation>
</comment>
<dbReference type="GO" id="GO:0005524">
    <property type="term" value="F:ATP binding"/>
    <property type="evidence" value="ECO:0007669"/>
    <property type="project" value="UniProtKB-KW"/>
</dbReference>
<evidence type="ECO:0000256" key="8">
    <source>
        <dbReference type="ARBA" id="ARBA00023136"/>
    </source>
</evidence>
<proteinExistence type="predicted"/>
<evidence type="ECO:0000256" key="2">
    <source>
        <dbReference type="ARBA" id="ARBA00022448"/>
    </source>
</evidence>
<dbReference type="SMART" id="SM00382">
    <property type="entry name" value="AAA"/>
    <property type="match status" value="1"/>
</dbReference>
<dbReference type="GO" id="GO:0016887">
    <property type="term" value="F:ATP hydrolysis activity"/>
    <property type="evidence" value="ECO:0007669"/>
    <property type="project" value="InterPro"/>
</dbReference>
<keyword evidence="4" id="KW-0997">Cell inner membrane</keyword>
<gene>
    <name evidence="10" type="ORF">MNBD_NITROSPINAE05-1420</name>
</gene>
<dbReference type="InterPro" id="IPR027417">
    <property type="entry name" value="P-loop_NTPase"/>
</dbReference>
<organism evidence="10">
    <name type="scientific">hydrothermal vent metagenome</name>
    <dbReference type="NCBI Taxonomy" id="652676"/>
    <lineage>
        <taxon>unclassified sequences</taxon>
        <taxon>metagenomes</taxon>
        <taxon>ecological metagenomes</taxon>
    </lineage>
</organism>
<dbReference type="NCBIfam" id="TIGR01727">
    <property type="entry name" value="oligo_HPY"/>
    <property type="match status" value="1"/>
</dbReference>
<dbReference type="InterPro" id="IPR013563">
    <property type="entry name" value="Oligopep_ABC_C"/>
</dbReference>
<keyword evidence="6 10" id="KW-0067">ATP-binding</keyword>
<evidence type="ECO:0000256" key="6">
    <source>
        <dbReference type="ARBA" id="ARBA00022840"/>
    </source>
</evidence>
<dbReference type="Pfam" id="PF00005">
    <property type="entry name" value="ABC_tran"/>
    <property type="match status" value="1"/>
</dbReference>
<sequence>MTDPVLRVKNLTVSFASKNGDLTAVNGISYHLMAGEILAIVGESGCGKTVGALSILRLLPEPPGKIDSGCITFNSRDLLQLPPKELQKVRGKDIAMIFQDPMTSLNPVLTVGDQLMEPILKHTSATQKEAWEQAVEVLRSVEIPSPREKMNQYPHQLSGGMRQRVMIGMALTCSPKVLIADEPTTALDVLIQAQIMGLLQKLKEQTGMSILLITHDLGMVTEIAQRIIVMYAGKIVESGPAGELFQTPLHPYTLGLKNSVPKPGRKMGPNKRLVEISGNVPSLHQLPSGCAFHPRCPSVMEKCKSETPVLRRVGQDREVSCWLEGAPT</sequence>
<dbReference type="CDD" id="cd03257">
    <property type="entry name" value="ABC_NikE_OppD_transporters"/>
    <property type="match status" value="1"/>
</dbReference>
<dbReference type="Pfam" id="PF08352">
    <property type="entry name" value="oligo_HPY"/>
    <property type="match status" value="1"/>
</dbReference>
<reference evidence="10" key="1">
    <citation type="submission" date="2018-06" db="EMBL/GenBank/DDBJ databases">
        <authorList>
            <person name="Zhirakovskaya E."/>
        </authorList>
    </citation>
    <scope>NUCLEOTIDE SEQUENCE</scope>
</reference>
<dbReference type="PROSITE" id="PS00211">
    <property type="entry name" value="ABC_TRANSPORTER_1"/>
    <property type="match status" value="1"/>
</dbReference>
<accession>A0A3B1D325</accession>
<dbReference type="InterPro" id="IPR003439">
    <property type="entry name" value="ABC_transporter-like_ATP-bd"/>
</dbReference>
<keyword evidence="7" id="KW-1278">Translocase</keyword>
<dbReference type="AlphaFoldDB" id="A0A3B1D325"/>
<keyword evidence="2" id="KW-0813">Transport</keyword>